<protein>
    <submittedName>
        <fullName evidence="1">Uncharacterized protein</fullName>
    </submittedName>
</protein>
<gene>
    <name evidence="1" type="ORF">DKK76_09160</name>
</gene>
<accession>A0A318N146</accession>
<proteinExistence type="predicted"/>
<dbReference type="RefSeq" id="WP_110444005.1">
    <property type="nucleotide sequence ID" value="NZ_QGLM01000018.1"/>
</dbReference>
<evidence type="ECO:0000313" key="1">
    <source>
        <dbReference type="EMBL" id="PXY94624.1"/>
    </source>
</evidence>
<evidence type="ECO:0000313" key="2">
    <source>
        <dbReference type="Proteomes" id="UP000247838"/>
    </source>
</evidence>
<name>A0A318N146_FRIPE</name>
<dbReference type="EMBL" id="QGLM01000018">
    <property type="protein sequence ID" value="PXY94624.1"/>
    <property type="molecule type" value="Genomic_DNA"/>
</dbReference>
<dbReference type="AlphaFoldDB" id="A0A318N146"/>
<sequence>MFMETFPDEIDLLAFFEGEPVFQDREYLHFAYQYTDKNEMSILFSFSIIEGWIQTIIEYKQRRIAHNLMEGVEYFKIEKDVDGEYLTTEVELEDTITTVEIRLQPFIFTKFSTLIK</sequence>
<comment type="caution">
    <text evidence="1">The sequence shown here is derived from an EMBL/GenBank/DDBJ whole genome shotgun (WGS) entry which is preliminary data.</text>
</comment>
<dbReference type="CDD" id="cd20698">
    <property type="entry name" value="CdiI_Kp-like"/>
    <property type="match status" value="1"/>
</dbReference>
<reference evidence="1 2" key="1">
    <citation type="submission" date="2018-05" db="EMBL/GenBank/DDBJ databases">
        <title>Reference genomes for bee gut microbiota database.</title>
        <authorList>
            <person name="Ellegaard K.M."/>
        </authorList>
    </citation>
    <scope>NUCLEOTIDE SEQUENCE [LARGE SCALE GENOMIC DNA]</scope>
    <source>
        <strain evidence="1 2">ESL0167</strain>
    </source>
</reference>
<dbReference type="Proteomes" id="UP000247838">
    <property type="component" value="Unassembled WGS sequence"/>
</dbReference>
<organism evidence="1 2">
    <name type="scientific">Frischella perrara</name>
    <dbReference type="NCBI Taxonomy" id="1267021"/>
    <lineage>
        <taxon>Bacteria</taxon>
        <taxon>Pseudomonadati</taxon>
        <taxon>Pseudomonadota</taxon>
        <taxon>Gammaproteobacteria</taxon>
        <taxon>Orbales</taxon>
        <taxon>Orbaceae</taxon>
        <taxon>Frischella</taxon>
    </lineage>
</organism>